<comment type="caution">
    <text evidence="2">The sequence shown here is derived from an EMBL/GenBank/DDBJ whole genome shotgun (WGS) entry which is preliminary data.</text>
</comment>
<name>A0A9K3CUF2_9EUKA</name>
<proteinExistence type="predicted"/>
<gene>
    <name evidence="2" type="ORF">KIPB_003680</name>
</gene>
<dbReference type="AlphaFoldDB" id="A0A9K3CUF2"/>
<keyword evidence="3" id="KW-1185">Reference proteome</keyword>
<dbReference type="Proteomes" id="UP000265618">
    <property type="component" value="Unassembled WGS sequence"/>
</dbReference>
<dbReference type="OrthoDB" id="9988366at2759"/>
<evidence type="ECO:0000256" key="1">
    <source>
        <dbReference type="SAM" id="SignalP"/>
    </source>
</evidence>
<feature type="chain" id="PRO_5039911108" evidence="1">
    <location>
        <begin position="17"/>
        <end position="213"/>
    </location>
</feature>
<dbReference type="EMBL" id="BDIP01000724">
    <property type="protein sequence ID" value="GIQ82523.1"/>
    <property type="molecule type" value="Genomic_DNA"/>
</dbReference>
<accession>A0A9K3CUF2</accession>
<keyword evidence="1" id="KW-0732">Signal</keyword>
<protein>
    <submittedName>
        <fullName evidence="2">Uncharacterized protein</fullName>
    </submittedName>
</protein>
<evidence type="ECO:0000313" key="2">
    <source>
        <dbReference type="EMBL" id="GIQ82523.1"/>
    </source>
</evidence>
<evidence type="ECO:0000313" key="3">
    <source>
        <dbReference type="Proteomes" id="UP000265618"/>
    </source>
</evidence>
<sequence>MKLILVIAALVALAACLPSEFQQFSIASVETSQTDGPSPTPAPIRSTVQGVDIDVLVNIGKAAWTIVNDNKSVFNYDSDSAYIVPEGITNWTQLEYWSPPVSVGYKAEWKNELGLHICDFEWALMYTYGGEYNDAGQYLSHVTIEPKHVNLDWGYSANVQVTIPADPVNLGSTESPIAGIEIRMVVDFTYLGFDEGSWTYHWFVQGDGAYQVL</sequence>
<reference evidence="2 3" key="1">
    <citation type="journal article" date="2018" name="PLoS ONE">
        <title>The draft genome of Kipferlia bialata reveals reductive genome evolution in fornicate parasites.</title>
        <authorList>
            <person name="Tanifuji G."/>
            <person name="Takabayashi S."/>
            <person name="Kume K."/>
            <person name="Takagi M."/>
            <person name="Nakayama T."/>
            <person name="Kamikawa R."/>
            <person name="Inagaki Y."/>
            <person name="Hashimoto T."/>
        </authorList>
    </citation>
    <scope>NUCLEOTIDE SEQUENCE [LARGE SCALE GENOMIC DNA]</scope>
    <source>
        <strain evidence="2">NY0173</strain>
    </source>
</reference>
<feature type="signal peptide" evidence="1">
    <location>
        <begin position="1"/>
        <end position="16"/>
    </location>
</feature>
<organism evidence="2 3">
    <name type="scientific">Kipferlia bialata</name>
    <dbReference type="NCBI Taxonomy" id="797122"/>
    <lineage>
        <taxon>Eukaryota</taxon>
        <taxon>Metamonada</taxon>
        <taxon>Carpediemonas-like organisms</taxon>
        <taxon>Kipferlia</taxon>
    </lineage>
</organism>
<dbReference type="PROSITE" id="PS51257">
    <property type="entry name" value="PROKAR_LIPOPROTEIN"/>
    <property type="match status" value="1"/>
</dbReference>